<name>A0A455U5E5_9GAMM</name>
<evidence type="ECO:0000313" key="2">
    <source>
        <dbReference type="EMBL" id="BBI60433.1"/>
    </source>
</evidence>
<organism evidence="2 3">
    <name type="scientific">Vreelandella sulfidaeris</name>
    <dbReference type="NCBI Taxonomy" id="115553"/>
    <lineage>
        <taxon>Bacteria</taxon>
        <taxon>Pseudomonadati</taxon>
        <taxon>Pseudomonadota</taxon>
        <taxon>Gammaproteobacteria</taxon>
        <taxon>Oceanospirillales</taxon>
        <taxon>Halomonadaceae</taxon>
        <taxon>Vreelandella</taxon>
    </lineage>
</organism>
<dbReference type="KEGG" id="hsr:HSBAA_17390"/>
<dbReference type="Proteomes" id="UP000320231">
    <property type="component" value="Chromosome"/>
</dbReference>
<evidence type="ECO:0008006" key="4">
    <source>
        <dbReference type="Google" id="ProtNLM"/>
    </source>
</evidence>
<feature type="signal peptide" evidence="1">
    <location>
        <begin position="1"/>
        <end position="25"/>
    </location>
</feature>
<reference evidence="2 3" key="1">
    <citation type="journal article" date="2019" name="Microbiol. Resour. Announc.">
        <title>Complete Genome Sequence of Halomonas sulfidaeris Strain Esulfide1 Isolated from a Metal Sulfide Rock at a Depth of 2,200 Meters, Obtained Using Nanopore Sequencing.</title>
        <authorList>
            <person name="Saito M."/>
            <person name="Nishigata A."/>
            <person name="Galipon J."/>
            <person name="Arakawa K."/>
        </authorList>
    </citation>
    <scope>NUCLEOTIDE SEQUENCE [LARGE SCALE GENOMIC DNA]</scope>
    <source>
        <strain evidence="2 3">ATCC BAA-803</strain>
    </source>
</reference>
<dbReference type="AlphaFoldDB" id="A0A455U5E5"/>
<dbReference type="EMBL" id="AP019514">
    <property type="protein sequence ID" value="BBI60433.1"/>
    <property type="molecule type" value="Genomic_DNA"/>
</dbReference>
<accession>A0A455U5E5</accession>
<proteinExistence type="predicted"/>
<gene>
    <name evidence="2" type="ORF">HSBAA_17390</name>
</gene>
<feature type="chain" id="PRO_5019807554" description="Leucine-binding protein domain-containing protein" evidence="1">
    <location>
        <begin position="26"/>
        <end position="86"/>
    </location>
</feature>
<evidence type="ECO:0000313" key="3">
    <source>
        <dbReference type="Proteomes" id="UP000320231"/>
    </source>
</evidence>
<evidence type="ECO:0000256" key="1">
    <source>
        <dbReference type="SAM" id="SignalP"/>
    </source>
</evidence>
<protein>
    <recommendedName>
        <fullName evidence="4">Leucine-binding protein domain-containing protein</fullName>
    </recommendedName>
</protein>
<keyword evidence="1" id="KW-0732">Signal</keyword>
<sequence>MTKTTRPILLGIALSCLAAISNAQAKEQLILAIGGEPEQGFDPLLGWGSTAIRCFNRHYSHETRIFHHNQSWPPSGHFLKIASPGH</sequence>